<feature type="chain" id="PRO_5041353136" evidence="2">
    <location>
        <begin position="24"/>
        <end position="570"/>
    </location>
</feature>
<protein>
    <submittedName>
        <fullName evidence="3">Uncharacterized protein</fullName>
    </submittedName>
</protein>
<feature type="transmembrane region" description="Helical" evidence="1">
    <location>
        <begin position="456"/>
        <end position="478"/>
    </location>
</feature>
<keyword evidence="1" id="KW-0472">Membrane</keyword>
<evidence type="ECO:0000256" key="1">
    <source>
        <dbReference type="SAM" id="Phobius"/>
    </source>
</evidence>
<name>A0AA39R096_9LECA</name>
<feature type="transmembrane region" description="Helical" evidence="1">
    <location>
        <begin position="395"/>
        <end position="417"/>
    </location>
</feature>
<dbReference type="Proteomes" id="UP001166286">
    <property type="component" value="Unassembled WGS sequence"/>
</dbReference>
<evidence type="ECO:0000313" key="4">
    <source>
        <dbReference type="Proteomes" id="UP001166286"/>
    </source>
</evidence>
<comment type="caution">
    <text evidence="3">The sequence shown here is derived from an EMBL/GenBank/DDBJ whole genome shotgun (WGS) entry which is preliminary data.</text>
</comment>
<accession>A0AA39R096</accession>
<feature type="transmembrane region" description="Helical" evidence="1">
    <location>
        <begin position="238"/>
        <end position="258"/>
    </location>
</feature>
<reference evidence="3" key="1">
    <citation type="submission" date="2023-03" db="EMBL/GenBank/DDBJ databases">
        <title>Complete genome of Cladonia borealis.</title>
        <authorList>
            <person name="Park H."/>
        </authorList>
    </citation>
    <scope>NUCLEOTIDE SEQUENCE</scope>
    <source>
        <strain evidence="3">ANT050790</strain>
    </source>
</reference>
<evidence type="ECO:0000313" key="3">
    <source>
        <dbReference type="EMBL" id="KAK0510968.1"/>
    </source>
</evidence>
<keyword evidence="1" id="KW-1133">Transmembrane helix</keyword>
<keyword evidence="2" id="KW-0732">Signal</keyword>
<dbReference type="EMBL" id="JAFEKC020000014">
    <property type="protein sequence ID" value="KAK0510968.1"/>
    <property type="molecule type" value="Genomic_DNA"/>
</dbReference>
<feature type="transmembrane region" description="Helical" evidence="1">
    <location>
        <begin position="83"/>
        <end position="102"/>
    </location>
</feature>
<keyword evidence="1" id="KW-0812">Transmembrane</keyword>
<proteinExistence type="predicted"/>
<gene>
    <name evidence="3" type="ORF">JMJ35_006520</name>
</gene>
<feature type="signal peptide" evidence="2">
    <location>
        <begin position="1"/>
        <end position="23"/>
    </location>
</feature>
<sequence>MFRHTTIVRLSVAAATQLQPVLGWNRGNCSANVTQMVQSNDSSLKPAWFISLADPNNPILTVEGCEAICDSKMGFYSDSAPRLITWLLPVILLIGNMQFAPIGRKKFFMALHLLGDPIHSTWSLLAKLGDWHRCFSSIRGQYPKKPSPDQKRRMKSSMMILAVAEELLVPWNIENTVLSLIPEEVSDDVLWETARALGESRKNELLRAILAICWYMFEVLAAFIPAIGQSTSASGGKIAPAMLLSWLLPVVLLSNAIGGFSSLRNCEFFTSQYLQYLARLGKSRHDISICKEQQSKFFKKNDSAPYFSSLAWSGAIYSYRSGKWPPETPGGKLLLALCSFLPVTLAFGLAFATLETAPTYFSCRSVLVAVIFYSWIMSTIITWIASFLRSITGRYLWYFILIKDSFIAVPALALIILTSCGFLNSCYCWSGALVLGRGKASVPLNPVSAFYHNDHVIYPAMVATGLFLQISFFLLILWTGRRCFWMMWWGNDVCPEEWKASTQSQAPTTGAASTTGALLEIQEGPELSQDADQIEQIQSQIKSSSAIAKDEKQEIVIKESSVVQVKAEDK</sequence>
<keyword evidence="4" id="KW-1185">Reference proteome</keyword>
<feature type="transmembrane region" description="Helical" evidence="1">
    <location>
        <begin position="366"/>
        <end position="388"/>
    </location>
</feature>
<feature type="transmembrane region" description="Helical" evidence="1">
    <location>
        <begin position="205"/>
        <end position="226"/>
    </location>
</feature>
<dbReference type="AlphaFoldDB" id="A0AA39R096"/>
<evidence type="ECO:0000256" key="2">
    <source>
        <dbReference type="SAM" id="SignalP"/>
    </source>
</evidence>
<organism evidence="3 4">
    <name type="scientific">Cladonia borealis</name>
    <dbReference type="NCBI Taxonomy" id="184061"/>
    <lineage>
        <taxon>Eukaryota</taxon>
        <taxon>Fungi</taxon>
        <taxon>Dikarya</taxon>
        <taxon>Ascomycota</taxon>
        <taxon>Pezizomycotina</taxon>
        <taxon>Lecanoromycetes</taxon>
        <taxon>OSLEUM clade</taxon>
        <taxon>Lecanoromycetidae</taxon>
        <taxon>Lecanorales</taxon>
        <taxon>Lecanorineae</taxon>
        <taxon>Cladoniaceae</taxon>
        <taxon>Cladonia</taxon>
    </lineage>
</organism>
<feature type="transmembrane region" description="Helical" evidence="1">
    <location>
        <begin position="333"/>
        <end position="354"/>
    </location>
</feature>